<sequence length="30" mass="3218">MITDTQIFLALALAIVPSLLAVRLGTALYE</sequence>
<dbReference type="RefSeq" id="YP_009675061.1">
    <property type="nucleotide sequence ID" value="NC_043890.1"/>
</dbReference>
<name>A0A514CQ35_9STRA</name>
<accession>A0A514CQ35</accession>
<keyword evidence="4 7" id="KW-1133">Transmembrane helix</keyword>
<keyword evidence="1 7" id="KW-0602">Photosynthesis</keyword>
<evidence type="ECO:0000313" key="8">
    <source>
        <dbReference type="EMBL" id="QDH81912.1"/>
    </source>
</evidence>
<dbReference type="GeneID" id="40865537"/>
<dbReference type="GO" id="GO:0015979">
    <property type="term" value="P:photosynthesis"/>
    <property type="evidence" value="ECO:0007669"/>
    <property type="project" value="UniProtKB-UniRule"/>
</dbReference>
<organism evidence="8">
    <name type="scientific">Rhizochromulina marina</name>
    <dbReference type="NCBI Taxonomy" id="1034831"/>
    <lineage>
        <taxon>Eukaryota</taxon>
        <taxon>Sar</taxon>
        <taxon>Stramenopiles</taxon>
        <taxon>Ochrophyta</taxon>
        <taxon>Dictyochophyceae</taxon>
        <taxon>Rhizochromulinales</taxon>
        <taxon>Rhizochromulina</taxon>
    </lineage>
</organism>
<evidence type="ECO:0000256" key="3">
    <source>
        <dbReference type="ARBA" id="ARBA00022836"/>
    </source>
</evidence>
<keyword evidence="2 7" id="KW-0812">Transmembrane</keyword>
<evidence type="ECO:0000256" key="4">
    <source>
        <dbReference type="ARBA" id="ARBA00022989"/>
    </source>
</evidence>
<keyword evidence="5 7" id="KW-0793">Thylakoid</keyword>
<keyword evidence="6 7" id="KW-0472">Membrane</keyword>
<dbReference type="Pfam" id="PF07465">
    <property type="entry name" value="PsaM"/>
    <property type="match status" value="1"/>
</dbReference>
<dbReference type="NCBIfam" id="TIGR03053">
    <property type="entry name" value="PS_I_psaM"/>
    <property type="match status" value="1"/>
</dbReference>
<dbReference type="GO" id="GO:0009535">
    <property type="term" value="C:chloroplast thylakoid membrane"/>
    <property type="evidence" value="ECO:0007669"/>
    <property type="project" value="UniProtKB-SubCell"/>
</dbReference>
<comment type="subcellular location">
    <subcellularLocation>
        <location evidence="7">Plastid</location>
        <location evidence="7">Chloroplast thylakoid membrane</location>
        <topology evidence="7">Single-pass membrane protein</topology>
    </subcellularLocation>
</comment>
<proteinExistence type="inferred from homology"/>
<dbReference type="InterPro" id="IPR037279">
    <property type="entry name" value="PSI_PsaM_sf"/>
</dbReference>
<keyword evidence="8" id="KW-0934">Plastid</keyword>
<evidence type="ECO:0000256" key="6">
    <source>
        <dbReference type="ARBA" id="ARBA00023136"/>
    </source>
</evidence>
<dbReference type="EMBL" id="MK561360">
    <property type="protein sequence ID" value="QDH81912.1"/>
    <property type="molecule type" value="Genomic_DNA"/>
</dbReference>
<evidence type="ECO:0000256" key="1">
    <source>
        <dbReference type="ARBA" id="ARBA00022531"/>
    </source>
</evidence>
<gene>
    <name evidence="7 8" type="primary">psaM</name>
</gene>
<keyword evidence="8" id="KW-0150">Chloroplast</keyword>
<geneLocation type="chloroplast" evidence="8"/>
<protein>
    <recommendedName>
        <fullName evidence="7">Photosystem I reaction center subunit XII</fullName>
    </recommendedName>
    <alternativeName>
        <fullName evidence="7">PSI-M</fullName>
    </alternativeName>
</protein>
<reference evidence="8" key="1">
    <citation type="submission" date="2019-02" db="EMBL/GenBank/DDBJ databases">
        <title>Dictyochophyceae plastid genomes reveal unusual variability of their organisation.</title>
        <authorList>
            <person name="Han K.Y."/>
            <person name="Maciszewski K."/>
            <person name="Graf L."/>
            <person name="Andersen R.A."/>
            <person name="Karnkowska A."/>
            <person name="Yoon H.S."/>
        </authorList>
    </citation>
    <scope>NUCLEOTIDE SEQUENCE</scope>
</reference>
<dbReference type="GO" id="GO:0009522">
    <property type="term" value="C:photosystem I"/>
    <property type="evidence" value="ECO:0007669"/>
    <property type="project" value="UniProtKB-KW"/>
</dbReference>
<evidence type="ECO:0000256" key="2">
    <source>
        <dbReference type="ARBA" id="ARBA00022692"/>
    </source>
</evidence>
<dbReference type="AlphaFoldDB" id="A0A514CQ35"/>
<comment type="similarity">
    <text evidence="7">Belongs to the PsaM family.</text>
</comment>
<dbReference type="InterPro" id="IPR010010">
    <property type="entry name" value="PSI_PsaM"/>
</dbReference>
<keyword evidence="3 7" id="KW-0603">Photosystem I</keyword>
<evidence type="ECO:0000256" key="5">
    <source>
        <dbReference type="ARBA" id="ARBA00023078"/>
    </source>
</evidence>
<dbReference type="HAMAP" id="MF_00828">
    <property type="entry name" value="PSI_PsaM"/>
    <property type="match status" value="1"/>
</dbReference>
<dbReference type="SUPFAM" id="SSF81548">
    <property type="entry name" value="Subunit XII of photosystem I reaction centre, PsaM"/>
    <property type="match status" value="1"/>
</dbReference>
<evidence type="ECO:0000256" key="7">
    <source>
        <dbReference type="HAMAP-Rule" id="MF_00828"/>
    </source>
</evidence>